<dbReference type="CDD" id="cd06529">
    <property type="entry name" value="S24_LexA-like"/>
    <property type="match status" value="1"/>
</dbReference>
<comment type="caution">
    <text evidence="2">The sequence shown here is derived from an EMBL/GenBank/DDBJ whole genome shotgun (WGS) entry which is preliminary data.</text>
</comment>
<evidence type="ECO:0000313" key="2">
    <source>
        <dbReference type="EMBL" id="OQB42636.1"/>
    </source>
</evidence>
<dbReference type="InterPro" id="IPR015927">
    <property type="entry name" value="Peptidase_S24_S26A/B/C"/>
</dbReference>
<dbReference type="AlphaFoldDB" id="A0A1V5ZRD1"/>
<sequence>MEPKIQDGDLVLIRQQANYDPNDFVFIVHNELPKLKKIIKEENKFYLESVNRFFDKVELSKYDESKII</sequence>
<dbReference type="InterPro" id="IPR036286">
    <property type="entry name" value="LexA/Signal_pep-like_sf"/>
</dbReference>
<dbReference type="InterPro" id="IPR039418">
    <property type="entry name" value="LexA-like"/>
</dbReference>
<organism evidence="2">
    <name type="scientific">candidate division CPR1 bacterium ADurb.Bin160</name>
    <dbReference type="NCBI Taxonomy" id="1852826"/>
    <lineage>
        <taxon>Bacteria</taxon>
        <taxon>candidate division CPR1</taxon>
    </lineage>
</organism>
<name>A0A1V5ZRD1_9BACT</name>
<feature type="domain" description="Peptidase S24/S26A/S26B/S26C" evidence="1">
    <location>
        <begin position="1"/>
        <end position="68"/>
    </location>
</feature>
<dbReference type="Proteomes" id="UP000485621">
    <property type="component" value="Unassembled WGS sequence"/>
</dbReference>
<reference evidence="2" key="1">
    <citation type="submission" date="2017-02" db="EMBL/GenBank/DDBJ databases">
        <title>Delving into the versatile metabolic prowess of the omnipresent phylum Bacteroidetes.</title>
        <authorList>
            <person name="Nobu M.K."/>
            <person name="Mei R."/>
            <person name="Narihiro T."/>
            <person name="Kuroda K."/>
            <person name="Liu W.-T."/>
        </authorList>
    </citation>
    <scope>NUCLEOTIDE SEQUENCE</scope>
    <source>
        <strain evidence="2">ADurb.Bin160</strain>
    </source>
</reference>
<protein>
    <submittedName>
        <fullName evidence="2">Peptidase S24-like protein</fullName>
    </submittedName>
</protein>
<dbReference type="Pfam" id="PF00717">
    <property type="entry name" value="Peptidase_S24"/>
    <property type="match status" value="1"/>
</dbReference>
<gene>
    <name evidence="2" type="ORF">BWY04_00072</name>
</gene>
<proteinExistence type="predicted"/>
<dbReference type="EMBL" id="MWDB01000001">
    <property type="protein sequence ID" value="OQB42636.1"/>
    <property type="molecule type" value="Genomic_DNA"/>
</dbReference>
<accession>A0A1V5ZRD1</accession>
<dbReference type="SUPFAM" id="SSF51306">
    <property type="entry name" value="LexA/Signal peptidase"/>
    <property type="match status" value="1"/>
</dbReference>
<dbReference type="Gene3D" id="2.10.109.10">
    <property type="entry name" value="Umud Fragment, subunit A"/>
    <property type="match status" value="1"/>
</dbReference>
<evidence type="ECO:0000259" key="1">
    <source>
        <dbReference type="Pfam" id="PF00717"/>
    </source>
</evidence>